<reference evidence="1" key="1">
    <citation type="journal article" date="2023" name="Mol. Phylogenet. Evol.">
        <title>Genome-scale phylogeny and comparative genomics of the fungal order Sordariales.</title>
        <authorList>
            <person name="Hensen N."/>
            <person name="Bonometti L."/>
            <person name="Westerberg I."/>
            <person name="Brannstrom I.O."/>
            <person name="Guillou S."/>
            <person name="Cros-Aarteil S."/>
            <person name="Calhoun S."/>
            <person name="Haridas S."/>
            <person name="Kuo A."/>
            <person name="Mondo S."/>
            <person name="Pangilinan J."/>
            <person name="Riley R."/>
            <person name="LaButti K."/>
            <person name="Andreopoulos B."/>
            <person name="Lipzen A."/>
            <person name="Chen C."/>
            <person name="Yan M."/>
            <person name="Daum C."/>
            <person name="Ng V."/>
            <person name="Clum A."/>
            <person name="Steindorff A."/>
            <person name="Ohm R.A."/>
            <person name="Martin F."/>
            <person name="Silar P."/>
            <person name="Natvig D.O."/>
            <person name="Lalanne C."/>
            <person name="Gautier V."/>
            <person name="Ament-Velasquez S.L."/>
            <person name="Kruys A."/>
            <person name="Hutchinson M.I."/>
            <person name="Powell A.J."/>
            <person name="Barry K."/>
            <person name="Miller A.N."/>
            <person name="Grigoriev I.V."/>
            <person name="Debuchy R."/>
            <person name="Gladieux P."/>
            <person name="Hiltunen Thoren M."/>
            <person name="Johannesson H."/>
        </authorList>
    </citation>
    <scope>NUCLEOTIDE SEQUENCE</scope>
    <source>
        <strain evidence="1">CBS 118394</strain>
    </source>
</reference>
<accession>A0AAE0IV63</accession>
<dbReference type="AlphaFoldDB" id="A0AAE0IV63"/>
<name>A0AAE0IV63_9PEZI</name>
<sequence>MILRFPFLPCPVLSCPTAHYAVFVVLVSFPSAAQTGHRASAGRPSVLQATAVPFGLSFSEQMTGETVCVRNTLRNFGISTTYRAHQDYLSPKPLCNSRHRFPQSHVTGIENHTVFLHTEKPESDSTNHCPCGSRFSG</sequence>
<reference evidence="1" key="2">
    <citation type="submission" date="2023-06" db="EMBL/GenBank/DDBJ databases">
        <authorList>
            <consortium name="Lawrence Berkeley National Laboratory"/>
            <person name="Haridas S."/>
            <person name="Hensen N."/>
            <person name="Bonometti L."/>
            <person name="Westerberg I."/>
            <person name="Brannstrom I.O."/>
            <person name="Guillou S."/>
            <person name="Cros-Aarteil S."/>
            <person name="Calhoun S."/>
            <person name="Kuo A."/>
            <person name="Mondo S."/>
            <person name="Pangilinan J."/>
            <person name="Riley R."/>
            <person name="Labutti K."/>
            <person name="Andreopoulos B."/>
            <person name="Lipzen A."/>
            <person name="Chen C."/>
            <person name="Yanf M."/>
            <person name="Daum C."/>
            <person name="Ng V."/>
            <person name="Clum A."/>
            <person name="Steindorff A."/>
            <person name="Ohm R."/>
            <person name="Martin F."/>
            <person name="Silar P."/>
            <person name="Natvig D."/>
            <person name="Lalanne C."/>
            <person name="Gautier V."/>
            <person name="Ament-Velasquez S.L."/>
            <person name="Kruys A."/>
            <person name="Hutchinson M.I."/>
            <person name="Powell A.J."/>
            <person name="Barry K."/>
            <person name="Miller A.N."/>
            <person name="Grigoriev I.V."/>
            <person name="Debuchy R."/>
            <person name="Gladieux P."/>
            <person name="Thoren M.H."/>
            <person name="Johannesson H."/>
        </authorList>
    </citation>
    <scope>NUCLEOTIDE SEQUENCE</scope>
    <source>
        <strain evidence="1">CBS 118394</strain>
    </source>
</reference>
<evidence type="ECO:0000313" key="2">
    <source>
        <dbReference type="Proteomes" id="UP001283341"/>
    </source>
</evidence>
<gene>
    <name evidence="1" type="ORF">B0H66DRAFT_90130</name>
</gene>
<comment type="caution">
    <text evidence="1">The sequence shown here is derived from an EMBL/GenBank/DDBJ whole genome shotgun (WGS) entry which is preliminary data.</text>
</comment>
<organism evidence="1 2">
    <name type="scientific">Apodospora peruviana</name>
    <dbReference type="NCBI Taxonomy" id="516989"/>
    <lineage>
        <taxon>Eukaryota</taxon>
        <taxon>Fungi</taxon>
        <taxon>Dikarya</taxon>
        <taxon>Ascomycota</taxon>
        <taxon>Pezizomycotina</taxon>
        <taxon>Sordariomycetes</taxon>
        <taxon>Sordariomycetidae</taxon>
        <taxon>Sordariales</taxon>
        <taxon>Lasiosphaeriaceae</taxon>
        <taxon>Apodospora</taxon>
    </lineage>
</organism>
<protein>
    <submittedName>
        <fullName evidence="1">Uncharacterized protein</fullName>
    </submittedName>
</protein>
<keyword evidence="2" id="KW-1185">Reference proteome</keyword>
<dbReference type="Proteomes" id="UP001283341">
    <property type="component" value="Unassembled WGS sequence"/>
</dbReference>
<dbReference type="EMBL" id="JAUEDM010000001">
    <property type="protein sequence ID" value="KAK3331131.1"/>
    <property type="molecule type" value="Genomic_DNA"/>
</dbReference>
<evidence type="ECO:0000313" key="1">
    <source>
        <dbReference type="EMBL" id="KAK3331131.1"/>
    </source>
</evidence>
<proteinExistence type="predicted"/>